<gene>
    <name evidence="7" type="ORF">CLODIP_2_CD05829</name>
</gene>
<dbReference type="AlphaFoldDB" id="A0A8S1D6S0"/>
<evidence type="ECO:0000313" key="7">
    <source>
        <dbReference type="EMBL" id="CAB3377886.1"/>
    </source>
</evidence>
<protein>
    <recommendedName>
        <fullName evidence="3">Pyridine nucleotide-disulfide oxidoreductase domain-containing protein 1</fullName>
    </recommendedName>
</protein>
<dbReference type="Gene3D" id="3.50.50.60">
    <property type="entry name" value="FAD/NAD(P)-binding domain"/>
    <property type="match status" value="4"/>
</dbReference>
<reference evidence="7 8" key="1">
    <citation type="submission" date="2020-04" db="EMBL/GenBank/DDBJ databases">
        <authorList>
            <person name="Alioto T."/>
            <person name="Alioto T."/>
            <person name="Gomez Garrido J."/>
        </authorList>
    </citation>
    <scope>NUCLEOTIDE SEQUENCE [LARGE SCALE GENOMIC DNA]</scope>
</reference>
<dbReference type="PRINTS" id="PR00368">
    <property type="entry name" value="FADPNR"/>
</dbReference>
<proteinExistence type="inferred from homology"/>
<evidence type="ECO:0000256" key="3">
    <source>
        <dbReference type="ARBA" id="ARBA00018240"/>
    </source>
</evidence>
<evidence type="ECO:0000256" key="1">
    <source>
        <dbReference type="ARBA" id="ARBA00001974"/>
    </source>
</evidence>
<sequence>MELQACYVIVGGGIAGSDVVKVTRNVNQLTEALTQFDVEDQSASEFESTFPGLAVSTGITLVTLNPELRELKLSDGRVARYEKGVCLCVGASPKTLDGAERAENLVFTLRDMESVASLIEKLKDARKVAVVGNGGIATELVYTLKGVQDMVWIVRDKHICAAFVDPGAAQFFINSGGLTEAGQKKGATVIKRLTYQSQHGTKKECQGAALGPDWHTKFKVEGPNGDKMPNIHIEYETEVKRIIKRGETGFPAELNNWPVVLELTNKSLIGCDLVVNAIGVLPNCKMFDGVLDMASPEQGSGIKVDKAMRTSADGVFAAGDVVFANWMKEKHWFQMRLWTQARQMGCQAARTMAVPSSASMFDFSFEMFAHVTKFFGFKVVLLGLYNGQKMNPGDWEALLRVTPGKEFIKLVIANGKVQGAVLIGETELEETCENLILNQLDVSALGDDLLNPDIDIEDYFD</sequence>
<dbReference type="PANTHER" id="PTHR43429:SF2">
    <property type="entry name" value="PYRIDINE NUCLEOTIDE-DISULFIDE OXIDOREDUCTASE DOMAIN-CONTAINING PROTEIN 1"/>
    <property type="match status" value="1"/>
</dbReference>
<evidence type="ECO:0000256" key="5">
    <source>
        <dbReference type="ARBA" id="ARBA00022827"/>
    </source>
</evidence>
<evidence type="ECO:0000313" key="8">
    <source>
        <dbReference type="Proteomes" id="UP000494165"/>
    </source>
</evidence>
<comment type="caution">
    <text evidence="7">The sequence shown here is derived from an EMBL/GenBank/DDBJ whole genome shotgun (WGS) entry which is preliminary data.</text>
</comment>
<keyword evidence="5" id="KW-0274">FAD</keyword>
<evidence type="ECO:0000256" key="2">
    <source>
        <dbReference type="ARBA" id="ARBA00008147"/>
    </source>
</evidence>
<dbReference type="OrthoDB" id="202203at2759"/>
<dbReference type="Proteomes" id="UP000494165">
    <property type="component" value="Unassembled WGS sequence"/>
</dbReference>
<feature type="domain" description="FAD/NAD(P)-binding" evidence="6">
    <location>
        <begin position="230"/>
        <end position="345"/>
    </location>
</feature>
<name>A0A8S1D6S0_9INSE</name>
<comment type="cofactor">
    <cofactor evidence="1">
        <name>FAD</name>
        <dbReference type="ChEBI" id="CHEBI:57692"/>
    </cofactor>
</comment>
<keyword evidence="4" id="KW-0285">Flavoprotein</keyword>
<evidence type="ECO:0000259" key="6">
    <source>
        <dbReference type="Pfam" id="PF07992"/>
    </source>
</evidence>
<keyword evidence="8" id="KW-1185">Reference proteome</keyword>
<dbReference type="SUPFAM" id="SSF51905">
    <property type="entry name" value="FAD/NAD(P)-binding domain"/>
    <property type="match status" value="1"/>
</dbReference>
<evidence type="ECO:0000256" key="4">
    <source>
        <dbReference type="ARBA" id="ARBA00022630"/>
    </source>
</evidence>
<organism evidence="7 8">
    <name type="scientific">Cloeon dipterum</name>
    <dbReference type="NCBI Taxonomy" id="197152"/>
    <lineage>
        <taxon>Eukaryota</taxon>
        <taxon>Metazoa</taxon>
        <taxon>Ecdysozoa</taxon>
        <taxon>Arthropoda</taxon>
        <taxon>Hexapoda</taxon>
        <taxon>Insecta</taxon>
        <taxon>Pterygota</taxon>
        <taxon>Palaeoptera</taxon>
        <taxon>Ephemeroptera</taxon>
        <taxon>Pisciforma</taxon>
        <taxon>Baetidae</taxon>
        <taxon>Cloeon</taxon>
    </lineage>
</organism>
<dbReference type="InterPro" id="IPR023753">
    <property type="entry name" value="FAD/NAD-binding_dom"/>
</dbReference>
<dbReference type="Pfam" id="PF07992">
    <property type="entry name" value="Pyr_redox_2"/>
    <property type="match status" value="2"/>
</dbReference>
<dbReference type="PRINTS" id="PR00469">
    <property type="entry name" value="PNDRDTASEII"/>
</dbReference>
<accession>A0A8S1D6S0</accession>
<comment type="similarity">
    <text evidence="2">Belongs to the class-I pyridine nucleotide-disulfide oxidoreductase family. PYROXD1 subfamily.</text>
</comment>
<dbReference type="PANTHER" id="PTHR43429">
    <property type="entry name" value="PYRIDINE NUCLEOTIDE-DISULFIDE OXIDOREDUCTASE DOMAIN-CONTAINING"/>
    <property type="match status" value="1"/>
</dbReference>
<dbReference type="InterPro" id="IPR016156">
    <property type="entry name" value="FAD/NAD-linked_Rdtase_dimer_sf"/>
</dbReference>
<dbReference type="InterPro" id="IPR050260">
    <property type="entry name" value="FAD-bd_OxRdtase"/>
</dbReference>
<feature type="domain" description="FAD/NAD(P)-binding" evidence="6">
    <location>
        <begin position="52"/>
        <end position="171"/>
    </location>
</feature>
<dbReference type="InterPro" id="IPR036188">
    <property type="entry name" value="FAD/NAD-bd_sf"/>
</dbReference>
<dbReference type="Gene3D" id="3.30.390.30">
    <property type="match status" value="1"/>
</dbReference>
<dbReference type="GO" id="GO:0016491">
    <property type="term" value="F:oxidoreductase activity"/>
    <property type="evidence" value="ECO:0007669"/>
    <property type="project" value="InterPro"/>
</dbReference>
<dbReference type="EMBL" id="CADEPI010000152">
    <property type="protein sequence ID" value="CAB3377886.1"/>
    <property type="molecule type" value="Genomic_DNA"/>
</dbReference>